<sequence>MDLSTLPLVGPLLHGGADLVAALTAALSPVAGSFAAAIAVVLLTLAVRAVLVPLSVLQVRAERDRRRLAPQLAALRKRHGKNAEQLQRAVQRLYTNEKVSPLAGCLPVLAQAPVLSLVYALFTHASIGGTANALLEATLVGVPLGHSLIVTLTSPLWVHAWVVVLLLAVLAVVVELSRRANLRWNPLPTPEPGAHVPGAAATAAIGRFAPFITVVFAAIAPLAAALYVVTSAAWAAGERAVLRRVIR</sequence>
<feature type="transmembrane region" description="Helical" evidence="13">
    <location>
        <begin position="32"/>
        <end position="57"/>
    </location>
</feature>
<feature type="domain" description="Membrane insertase YidC/Oxa/ALB C-terminal" evidence="14">
    <location>
        <begin position="37"/>
        <end position="243"/>
    </location>
</feature>
<gene>
    <name evidence="15" type="primary">yidC</name>
    <name evidence="15" type="ORF">WMN62_06230</name>
</gene>
<comment type="function">
    <text evidence="7">Required for the insertion and/or proper folding and/or complex formation of integral membrane proteins into the membrane. Involved in integration of membrane proteins that insert both dependently and independently of the Sec translocase complex, as well as at least some lipoproteins. Aids folding of multispanning membrane proteins.</text>
</comment>
<dbReference type="RefSeq" id="WP_340196084.1">
    <property type="nucleotide sequence ID" value="NZ_JBBKAP010000020.1"/>
</dbReference>
<keyword evidence="6 13" id="KW-0472">Membrane</keyword>
<dbReference type="InterPro" id="IPR001708">
    <property type="entry name" value="YidC/ALB3/OXA1/COX18"/>
</dbReference>
<evidence type="ECO:0000256" key="12">
    <source>
        <dbReference type="RuleBase" id="RU003945"/>
    </source>
</evidence>
<protein>
    <recommendedName>
        <fullName evidence="3">Membrane protein insertase YidC</fullName>
    </recommendedName>
    <alternativeName>
        <fullName evidence="11">Foldase YidC</fullName>
    </alternativeName>
    <alternativeName>
        <fullName evidence="10">Membrane integrase YidC</fullName>
    </alternativeName>
    <alternativeName>
        <fullName evidence="9">Membrane protein YidC</fullName>
    </alternativeName>
</protein>
<evidence type="ECO:0000313" key="15">
    <source>
        <dbReference type="EMBL" id="MEK0171063.1"/>
    </source>
</evidence>
<evidence type="ECO:0000256" key="1">
    <source>
        <dbReference type="ARBA" id="ARBA00004141"/>
    </source>
</evidence>
<proteinExistence type="inferred from homology"/>
<dbReference type="PANTHER" id="PTHR12428:SF65">
    <property type="entry name" value="CYTOCHROME C OXIDASE ASSEMBLY PROTEIN COX18, MITOCHONDRIAL"/>
    <property type="match status" value="1"/>
</dbReference>
<keyword evidence="4 12" id="KW-0812">Transmembrane</keyword>
<name>A0ABU8YAT7_9MICO</name>
<dbReference type="Proteomes" id="UP001370299">
    <property type="component" value="Unassembled WGS sequence"/>
</dbReference>
<reference evidence="15 16" key="1">
    <citation type="submission" date="2024-03" db="EMBL/GenBank/DDBJ databases">
        <title>Whole genomes of four grape xylem sap localized bacterial endophytes.</title>
        <authorList>
            <person name="Kumar G."/>
            <person name="Savka M.A."/>
        </authorList>
    </citation>
    <scope>NUCLEOTIDE SEQUENCE [LARGE SCALE GENOMIC DNA]</scope>
    <source>
        <strain evidence="15 16">RIT_GXS8</strain>
    </source>
</reference>
<comment type="subcellular location">
    <subcellularLocation>
        <location evidence="1 12">Membrane</location>
        <topology evidence="1 12">Multi-pass membrane protein</topology>
    </subcellularLocation>
</comment>
<feature type="transmembrane region" description="Helical" evidence="13">
    <location>
        <begin position="156"/>
        <end position="174"/>
    </location>
</feature>
<keyword evidence="5 13" id="KW-1133">Transmembrane helix</keyword>
<evidence type="ECO:0000256" key="10">
    <source>
        <dbReference type="ARBA" id="ARBA00033245"/>
    </source>
</evidence>
<evidence type="ECO:0000256" key="6">
    <source>
        <dbReference type="ARBA" id="ARBA00023136"/>
    </source>
</evidence>
<organism evidence="15 16">
    <name type="scientific">Curtobacterium citreum</name>
    <dbReference type="NCBI Taxonomy" id="2036"/>
    <lineage>
        <taxon>Bacteria</taxon>
        <taxon>Bacillati</taxon>
        <taxon>Actinomycetota</taxon>
        <taxon>Actinomycetes</taxon>
        <taxon>Micrococcales</taxon>
        <taxon>Microbacteriaceae</taxon>
        <taxon>Curtobacterium</taxon>
    </lineage>
</organism>
<dbReference type="Pfam" id="PF02096">
    <property type="entry name" value="60KD_IMP"/>
    <property type="match status" value="1"/>
</dbReference>
<evidence type="ECO:0000256" key="7">
    <source>
        <dbReference type="ARBA" id="ARBA00025034"/>
    </source>
</evidence>
<evidence type="ECO:0000256" key="5">
    <source>
        <dbReference type="ARBA" id="ARBA00022989"/>
    </source>
</evidence>
<feature type="transmembrane region" description="Helical" evidence="13">
    <location>
        <begin position="102"/>
        <end position="122"/>
    </location>
</feature>
<evidence type="ECO:0000259" key="14">
    <source>
        <dbReference type="Pfam" id="PF02096"/>
    </source>
</evidence>
<comment type="subunit">
    <text evidence="8">Interacts with the Sec translocase complex via SecD. Specifically interacts with transmembrane segments of nascent integral membrane proteins during membrane integration.</text>
</comment>
<feature type="transmembrane region" description="Helical" evidence="13">
    <location>
        <begin position="211"/>
        <end position="237"/>
    </location>
</feature>
<accession>A0ABU8YAT7</accession>
<evidence type="ECO:0000256" key="4">
    <source>
        <dbReference type="ARBA" id="ARBA00022692"/>
    </source>
</evidence>
<evidence type="ECO:0000313" key="16">
    <source>
        <dbReference type="Proteomes" id="UP001370299"/>
    </source>
</evidence>
<evidence type="ECO:0000256" key="9">
    <source>
        <dbReference type="ARBA" id="ARBA00031538"/>
    </source>
</evidence>
<comment type="similarity">
    <text evidence="2">Belongs to the OXA1/ALB3/YidC family. Type 1 subfamily.</text>
</comment>
<comment type="caution">
    <text evidence="15">The sequence shown here is derived from an EMBL/GenBank/DDBJ whole genome shotgun (WGS) entry which is preliminary data.</text>
</comment>
<dbReference type="NCBIfam" id="TIGR03592">
    <property type="entry name" value="yidC_oxa1_cterm"/>
    <property type="match status" value="1"/>
</dbReference>
<dbReference type="EMBL" id="JBBLYY010000034">
    <property type="protein sequence ID" value="MEK0171063.1"/>
    <property type="molecule type" value="Genomic_DNA"/>
</dbReference>
<keyword evidence="16" id="KW-1185">Reference proteome</keyword>
<evidence type="ECO:0000256" key="2">
    <source>
        <dbReference type="ARBA" id="ARBA00010527"/>
    </source>
</evidence>
<evidence type="ECO:0000256" key="8">
    <source>
        <dbReference type="ARBA" id="ARBA00026028"/>
    </source>
</evidence>
<evidence type="ECO:0000256" key="3">
    <source>
        <dbReference type="ARBA" id="ARBA00015325"/>
    </source>
</evidence>
<evidence type="ECO:0000256" key="13">
    <source>
        <dbReference type="SAM" id="Phobius"/>
    </source>
</evidence>
<dbReference type="PANTHER" id="PTHR12428">
    <property type="entry name" value="OXA1"/>
    <property type="match status" value="1"/>
</dbReference>
<evidence type="ECO:0000256" key="11">
    <source>
        <dbReference type="ARBA" id="ARBA00033342"/>
    </source>
</evidence>
<dbReference type="InterPro" id="IPR028055">
    <property type="entry name" value="YidC/Oxa/ALB_C"/>
</dbReference>